<dbReference type="InterPro" id="IPR013149">
    <property type="entry name" value="ADH-like_C"/>
</dbReference>
<protein>
    <recommendedName>
        <fullName evidence="1">Alcohol dehydrogenase-like C-terminal domain-containing protein</fullName>
    </recommendedName>
</protein>
<evidence type="ECO:0000259" key="1">
    <source>
        <dbReference type="Pfam" id="PF00107"/>
    </source>
</evidence>
<dbReference type="EMBL" id="JAVRRA010008341">
    <property type="protein sequence ID" value="KAK5256956.1"/>
    <property type="molecule type" value="Genomic_DNA"/>
</dbReference>
<dbReference type="Proteomes" id="UP001357485">
    <property type="component" value="Unassembled WGS sequence"/>
</dbReference>
<name>A0ABR0LYW9_9PEZI</name>
<proteinExistence type="predicted"/>
<dbReference type="InterPro" id="IPR036291">
    <property type="entry name" value="NAD(P)-bd_dom_sf"/>
</dbReference>
<evidence type="ECO:0000313" key="3">
    <source>
        <dbReference type="Proteomes" id="UP001357485"/>
    </source>
</evidence>
<dbReference type="Pfam" id="PF00107">
    <property type="entry name" value="ADH_zinc_N"/>
    <property type="match status" value="1"/>
</dbReference>
<dbReference type="Gene3D" id="3.40.50.720">
    <property type="entry name" value="NAD(P)-binding Rossmann-like Domain"/>
    <property type="match status" value="1"/>
</dbReference>
<reference evidence="2 3" key="1">
    <citation type="submission" date="2023-08" db="EMBL/GenBank/DDBJ databases">
        <title>Black Yeasts Isolated from many extreme environments.</title>
        <authorList>
            <person name="Coleine C."/>
            <person name="Stajich J.E."/>
            <person name="Selbmann L."/>
        </authorList>
    </citation>
    <scope>NUCLEOTIDE SEQUENCE [LARGE SCALE GENOMIC DNA]</scope>
    <source>
        <strain evidence="2 3">CCFEE 536</strain>
    </source>
</reference>
<comment type="caution">
    <text evidence="2">The sequence shown here is derived from an EMBL/GenBank/DDBJ whole genome shotgun (WGS) entry which is preliminary data.</text>
</comment>
<keyword evidence="3" id="KW-1185">Reference proteome</keyword>
<accession>A0ABR0LYW9</accession>
<evidence type="ECO:0000313" key="2">
    <source>
        <dbReference type="EMBL" id="KAK5256956.1"/>
    </source>
</evidence>
<sequence>MGVIAGDDGLALSREVGADVVLDAPRGRDYVVQEVRKATGGRRVDVTVNFSNAKLAAATACAIMRTFGTVVQVALPPEISILFSEYIFRDIRVEGLFICSKKK</sequence>
<dbReference type="SUPFAM" id="SSF51735">
    <property type="entry name" value="NAD(P)-binding Rossmann-fold domains"/>
    <property type="match status" value="1"/>
</dbReference>
<feature type="domain" description="Alcohol dehydrogenase-like C-terminal" evidence="1">
    <location>
        <begin position="6"/>
        <end position="100"/>
    </location>
</feature>
<gene>
    <name evidence="2" type="ORF">LTR16_001984</name>
</gene>
<organism evidence="2 3">
    <name type="scientific">Cryomyces antarcticus</name>
    <dbReference type="NCBI Taxonomy" id="329879"/>
    <lineage>
        <taxon>Eukaryota</taxon>
        <taxon>Fungi</taxon>
        <taxon>Dikarya</taxon>
        <taxon>Ascomycota</taxon>
        <taxon>Pezizomycotina</taxon>
        <taxon>Dothideomycetes</taxon>
        <taxon>Dothideomycetes incertae sedis</taxon>
        <taxon>Cryomyces</taxon>
    </lineage>
</organism>